<evidence type="ECO:0000256" key="3">
    <source>
        <dbReference type="ARBA" id="ARBA00022679"/>
    </source>
</evidence>
<feature type="domain" description="Histidine kinase" evidence="6">
    <location>
        <begin position="1"/>
        <end position="68"/>
    </location>
</feature>
<dbReference type="PRINTS" id="PR00344">
    <property type="entry name" value="BCTRLSENSOR"/>
</dbReference>
<dbReference type="PANTHER" id="PTHR43711">
    <property type="entry name" value="TWO-COMPONENT HISTIDINE KINASE"/>
    <property type="match status" value="1"/>
</dbReference>
<dbReference type="AlphaFoldDB" id="A0A0I9ULY9"/>
<dbReference type="GO" id="GO:0004673">
    <property type="term" value="F:protein histidine kinase activity"/>
    <property type="evidence" value="ECO:0007669"/>
    <property type="project" value="UniProtKB-EC"/>
</dbReference>
<dbReference type="Pfam" id="PF02518">
    <property type="entry name" value="HATPase_c"/>
    <property type="match status" value="1"/>
</dbReference>
<dbReference type="InterPro" id="IPR050736">
    <property type="entry name" value="Sensor_HK_Regulatory"/>
</dbReference>
<keyword evidence="4" id="KW-0418">Kinase</keyword>
<dbReference type="InterPro" id="IPR003594">
    <property type="entry name" value="HATPase_dom"/>
</dbReference>
<evidence type="ECO:0000256" key="4">
    <source>
        <dbReference type="ARBA" id="ARBA00022777"/>
    </source>
</evidence>
<name>A0A0I9ULY9_BACFG</name>
<dbReference type="PANTHER" id="PTHR43711:SF31">
    <property type="entry name" value="HISTIDINE KINASE"/>
    <property type="match status" value="1"/>
</dbReference>
<keyword evidence="3" id="KW-0808">Transferase</keyword>
<dbReference type="PROSITE" id="PS50109">
    <property type="entry name" value="HIS_KIN"/>
    <property type="match status" value="1"/>
</dbReference>
<gene>
    <name evidence="7" type="ORF">EE52_0217330</name>
</gene>
<dbReference type="InterPro" id="IPR004358">
    <property type="entry name" value="Sig_transdc_His_kin-like_C"/>
</dbReference>
<organism evidence="7">
    <name type="scientific">Bacteroides fragilis</name>
    <dbReference type="NCBI Taxonomy" id="817"/>
    <lineage>
        <taxon>Bacteria</taxon>
        <taxon>Pseudomonadati</taxon>
        <taxon>Bacteroidota</taxon>
        <taxon>Bacteroidia</taxon>
        <taxon>Bacteroidales</taxon>
        <taxon>Bacteroidaceae</taxon>
        <taxon>Bacteroides</taxon>
    </lineage>
</organism>
<accession>A0A0I9ULY9</accession>
<evidence type="ECO:0000256" key="1">
    <source>
        <dbReference type="ARBA" id="ARBA00000085"/>
    </source>
</evidence>
<dbReference type="InterPro" id="IPR005467">
    <property type="entry name" value="His_kinase_dom"/>
</dbReference>
<dbReference type="EMBL" id="JMZZ02000217">
    <property type="protein sequence ID" value="KFX73524.1"/>
    <property type="molecule type" value="Genomic_DNA"/>
</dbReference>
<sequence length="79" mass="8606">MKDTGIGIPADKAEKVFERFVKLNSFVKGTGLGLAICRVIIERLGGTIGVDTAVEEGACFWFRLPVQEDIPLDIPINLC</sequence>
<dbReference type="Gene3D" id="3.30.565.10">
    <property type="entry name" value="Histidine kinase-like ATPase, C-terminal domain"/>
    <property type="match status" value="1"/>
</dbReference>
<keyword evidence="5" id="KW-0902">Two-component regulatory system</keyword>
<dbReference type="PATRIC" id="fig|817.53.peg.3574"/>
<dbReference type="GO" id="GO:0000160">
    <property type="term" value="P:phosphorelay signal transduction system"/>
    <property type="evidence" value="ECO:0007669"/>
    <property type="project" value="UniProtKB-KW"/>
</dbReference>
<evidence type="ECO:0000259" key="6">
    <source>
        <dbReference type="PROSITE" id="PS50109"/>
    </source>
</evidence>
<evidence type="ECO:0000313" key="7">
    <source>
        <dbReference type="EMBL" id="KFX73524.1"/>
    </source>
</evidence>
<comment type="catalytic activity">
    <reaction evidence="1">
        <text>ATP + protein L-histidine = ADP + protein N-phospho-L-histidine.</text>
        <dbReference type="EC" id="2.7.13.3"/>
    </reaction>
</comment>
<evidence type="ECO:0000256" key="2">
    <source>
        <dbReference type="ARBA" id="ARBA00012438"/>
    </source>
</evidence>
<dbReference type="SUPFAM" id="SSF55874">
    <property type="entry name" value="ATPase domain of HSP90 chaperone/DNA topoisomerase II/histidine kinase"/>
    <property type="match status" value="1"/>
</dbReference>
<comment type="caution">
    <text evidence="7">The sequence shown here is derived from an EMBL/GenBank/DDBJ whole genome shotgun (WGS) entry which is preliminary data.</text>
</comment>
<proteinExistence type="predicted"/>
<protein>
    <recommendedName>
        <fullName evidence="2">histidine kinase</fullName>
        <ecNumber evidence="2">2.7.13.3</ecNumber>
    </recommendedName>
</protein>
<reference evidence="7" key="1">
    <citation type="book" date="2014" name="THE 24TH EUROPEAN CONGRESS OF CLINICAL MICROBIOLOGY AND INFECTIOUS DISEASES" publisher="ECCMID 2014" city="Barcelona, Spain">
        <title>Identification of resistance genes in three multidrug-resistant Bacteroides fragilis isolates by whole genome sequencing.</title>
        <editorList>
            <person name="Unknown"/>
            <person name="A."/>
        </editorList>
        <authorList>
            <person name="Sydenham T.V."/>
            <person name="Hasman H."/>
            <person name="Wang M."/>
            <person name="Soki J."/>
            <person name="Nagy E."/>
            <person name="Justesen U.S."/>
        </authorList>
    </citation>
    <scope>NUCLEOTIDE SEQUENCE</scope>
    <source>
        <strain evidence="7">DCMOUH0018B</strain>
    </source>
</reference>
<dbReference type="EC" id="2.7.13.3" evidence="2"/>
<reference evidence="7" key="2">
    <citation type="submission" date="2014-07" db="EMBL/GenBank/DDBJ databases">
        <title>Genetics and epidemiology of antimicrobial resistance in B. fragilis group.</title>
        <authorList>
            <person name="Sydenham T.V."/>
            <person name="Hasman H."/>
            <person name="Kemp M."/>
            <person name="Justesen U.S."/>
        </authorList>
    </citation>
    <scope>NUCLEOTIDE SEQUENCE [LARGE SCALE GENOMIC DNA]</scope>
    <source>
        <strain evidence="7">DCMOUH0018B</strain>
    </source>
</reference>
<dbReference type="InterPro" id="IPR036890">
    <property type="entry name" value="HATPase_C_sf"/>
</dbReference>
<evidence type="ECO:0000256" key="5">
    <source>
        <dbReference type="ARBA" id="ARBA00023012"/>
    </source>
</evidence>